<dbReference type="SUPFAM" id="SSF56672">
    <property type="entry name" value="DNA/RNA polymerases"/>
    <property type="match status" value="1"/>
</dbReference>
<dbReference type="PROSITE" id="PS50878">
    <property type="entry name" value="RT_POL"/>
    <property type="match status" value="1"/>
</dbReference>
<dbReference type="Pfam" id="PF00078">
    <property type="entry name" value="RVT_1"/>
    <property type="match status" value="1"/>
</dbReference>
<evidence type="ECO:0000313" key="2">
    <source>
        <dbReference type="EMBL" id="PIR47331.1"/>
    </source>
</evidence>
<dbReference type="InterPro" id="IPR000477">
    <property type="entry name" value="RT_dom"/>
</dbReference>
<dbReference type="InterPro" id="IPR043502">
    <property type="entry name" value="DNA/RNA_pol_sf"/>
</dbReference>
<protein>
    <submittedName>
        <fullName evidence="2">RNA-dependent DNA polymerase</fullName>
    </submittedName>
</protein>
<comment type="caution">
    <text evidence="2">The sequence shown here is derived from an EMBL/GenBank/DDBJ whole genome shotgun (WGS) entry which is preliminary data.</text>
</comment>
<dbReference type="Proteomes" id="UP000230084">
    <property type="component" value="Unassembled WGS sequence"/>
</dbReference>
<sequence>MRIYRNVFSQMIEPCALFLAWEKFRKGKRHRKDVARFDWELEQNIFELHRELSSKTYHHGAYSGFYITDPKQRHIHKATVRDRVVHHAVFQVLNPIFEPTFVANSFSCRVGKGTHKGVVAVERMSRKVSQNYTRPCFVLKCDVRRFFDSIDHDVLLGILGRRIKDGDVMWLLDRIVRSYISEYANLFERKGVPIGNLTSQLFANVYMNEFDQFVKQKLKVKHYARYTDDFVVLHHDRDELERLLPLIEGFLNDRLRLSLHPKKVSVRSLHQGIDFLGYVVRPHCVTLRTKTKRRMFRNLDHKVQRFNKDKLGAASLAQSVNSYLGVLSHANARKTEDLVHGKVWYEAEKPFAD</sequence>
<dbReference type="InterPro" id="IPR051083">
    <property type="entry name" value="GrpII_Intron_Splice-Mob/Def"/>
</dbReference>
<gene>
    <name evidence="2" type="ORF">COV06_04040</name>
</gene>
<reference evidence="2 3" key="1">
    <citation type="submission" date="2017-09" db="EMBL/GenBank/DDBJ databases">
        <title>Depth-based differentiation of microbial function through sediment-hosted aquifers and enrichment of novel symbionts in the deep terrestrial subsurface.</title>
        <authorList>
            <person name="Probst A.J."/>
            <person name="Ladd B."/>
            <person name="Jarett J.K."/>
            <person name="Geller-Mcgrath D.E."/>
            <person name="Sieber C.M."/>
            <person name="Emerson J.B."/>
            <person name="Anantharaman K."/>
            <person name="Thomas B.C."/>
            <person name="Malmstrom R."/>
            <person name="Stieglmeier M."/>
            <person name="Klingl A."/>
            <person name="Woyke T."/>
            <person name="Ryan C.M."/>
            <person name="Banfield J.F."/>
        </authorList>
    </citation>
    <scope>NUCLEOTIDE SEQUENCE [LARGE SCALE GENOMIC DNA]</scope>
    <source>
        <strain evidence="2">CG10_big_fil_rev_8_21_14_0_10_50_16</strain>
    </source>
</reference>
<dbReference type="PANTHER" id="PTHR34047">
    <property type="entry name" value="NUCLEAR INTRON MATURASE 1, MITOCHONDRIAL-RELATED"/>
    <property type="match status" value="1"/>
</dbReference>
<evidence type="ECO:0000313" key="3">
    <source>
        <dbReference type="Proteomes" id="UP000230084"/>
    </source>
</evidence>
<organism evidence="2 3">
    <name type="scientific">Candidatus Uhrbacteria bacterium CG10_big_fil_rev_8_21_14_0_10_50_16</name>
    <dbReference type="NCBI Taxonomy" id="1975039"/>
    <lineage>
        <taxon>Bacteria</taxon>
        <taxon>Candidatus Uhriibacteriota</taxon>
    </lineage>
</organism>
<dbReference type="AlphaFoldDB" id="A0A2H0RL99"/>
<dbReference type="CDD" id="cd01651">
    <property type="entry name" value="RT_G2_intron"/>
    <property type="match status" value="1"/>
</dbReference>
<dbReference type="PANTHER" id="PTHR34047:SF8">
    <property type="entry name" value="PROTEIN YKFC"/>
    <property type="match status" value="1"/>
</dbReference>
<accession>A0A2H0RL99</accession>
<name>A0A2H0RL99_9BACT</name>
<proteinExistence type="predicted"/>
<evidence type="ECO:0000259" key="1">
    <source>
        <dbReference type="PROSITE" id="PS50878"/>
    </source>
</evidence>
<dbReference type="EMBL" id="PCYM01000009">
    <property type="protein sequence ID" value="PIR47331.1"/>
    <property type="molecule type" value="Genomic_DNA"/>
</dbReference>
<feature type="domain" description="Reverse transcriptase" evidence="1">
    <location>
        <begin position="1"/>
        <end position="280"/>
    </location>
</feature>